<dbReference type="Proteomes" id="UP000177583">
    <property type="component" value="Unassembled WGS sequence"/>
</dbReference>
<gene>
    <name evidence="2" type="ORF">A2557_06065</name>
</gene>
<accession>A0A1F6GNK4</accession>
<reference evidence="2 3" key="1">
    <citation type="journal article" date="2016" name="Nat. Commun.">
        <title>Thousands of microbial genomes shed light on interconnected biogeochemical processes in an aquifer system.</title>
        <authorList>
            <person name="Anantharaman K."/>
            <person name="Brown C.T."/>
            <person name="Hug L.A."/>
            <person name="Sharon I."/>
            <person name="Castelle C.J."/>
            <person name="Probst A.J."/>
            <person name="Thomas B.C."/>
            <person name="Singh A."/>
            <person name="Wilkins M.J."/>
            <person name="Karaoz U."/>
            <person name="Brodie E.L."/>
            <person name="Williams K.H."/>
            <person name="Hubbard S.S."/>
            <person name="Banfield J.F."/>
        </authorList>
    </citation>
    <scope>NUCLEOTIDE SEQUENCE [LARGE SCALE GENOMIC DNA]</scope>
</reference>
<dbReference type="Pfam" id="PF13692">
    <property type="entry name" value="Glyco_trans_1_4"/>
    <property type="match status" value="1"/>
</dbReference>
<dbReference type="GO" id="GO:0016757">
    <property type="term" value="F:glycosyltransferase activity"/>
    <property type="evidence" value="ECO:0007669"/>
    <property type="project" value="UniProtKB-ARBA"/>
</dbReference>
<evidence type="ECO:0000313" key="3">
    <source>
        <dbReference type="Proteomes" id="UP000177583"/>
    </source>
</evidence>
<proteinExistence type="predicted"/>
<organism evidence="2 3">
    <name type="scientific">Candidatus Lambdaproteobacteria bacterium RIFOXYD2_FULL_56_26</name>
    <dbReference type="NCBI Taxonomy" id="1817773"/>
    <lineage>
        <taxon>Bacteria</taxon>
        <taxon>Pseudomonadati</taxon>
        <taxon>Pseudomonadota</taxon>
        <taxon>Candidatus Lambdaproteobacteria</taxon>
    </lineage>
</organism>
<dbReference type="InterPro" id="IPR028098">
    <property type="entry name" value="Glyco_trans_4-like_N"/>
</dbReference>
<dbReference type="Gene3D" id="3.40.50.2000">
    <property type="entry name" value="Glycogen Phosphorylase B"/>
    <property type="match status" value="2"/>
</dbReference>
<evidence type="ECO:0000313" key="2">
    <source>
        <dbReference type="EMBL" id="OGG99702.1"/>
    </source>
</evidence>
<dbReference type="AlphaFoldDB" id="A0A1F6GNK4"/>
<comment type="caution">
    <text evidence="2">The sequence shown here is derived from an EMBL/GenBank/DDBJ whole genome shotgun (WGS) entry which is preliminary data.</text>
</comment>
<dbReference type="SUPFAM" id="SSF53756">
    <property type="entry name" value="UDP-Glycosyltransferase/glycogen phosphorylase"/>
    <property type="match status" value="1"/>
</dbReference>
<dbReference type="EMBL" id="MFNF01000055">
    <property type="protein sequence ID" value="OGG99702.1"/>
    <property type="molecule type" value="Genomic_DNA"/>
</dbReference>
<dbReference type="CDD" id="cd03794">
    <property type="entry name" value="GT4_WbuB-like"/>
    <property type="match status" value="1"/>
</dbReference>
<dbReference type="PANTHER" id="PTHR12526">
    <property type="entry name" value="GLYCOSYLTRANSFERASE"/>
    <property type="match status" value="1"/>
</dbReference>
<dbReference type="Pfam" id="PF13579">
    <property type="entry name" value="Glyco_trans_4_4"/>
    <property type="match status" value="1"/>
</dbReference>
<dbReference type="PANTHER" id="PTHR12526:SF622">
    <property type="entry name" value="GLYCOSYLTRANSFERASE (GROUP I)"/>
    <property type="match status" value="1"/>
</dbReference>
<sequence>MKVLVLNHNQENFGTYYRCLFHSRHLARRGHEVLMLCASGSTLDPLIRTKELEKGLKIMTLPRVKYGQYFSGQMARSLPALAQVLFGDYEVCHAFTVAQPQIAYPAWAARRLRGKRLIVDWDDLWGGGFAEAHAGLISRVLGWHERYFLQPAHHITYVSKKIGDEIEKAAERYPAIARIPKTLIPNGANTEGIRPLDQQACRRQLGIDPQAKILVSMANTYTESLQLMLEAFLLALETEPELKLYLVGEAPIPEAYQDLFQKVQHRTVRVGKVPFAQVPFYLGAADALVLPMEDNPIEEARFPMRFGDYLASGRPVVSNAVGEVKRYLNEYEAGLVSPPSDPKGLAENLVKVVQDPELARQCGARARALAEGPLNWDQVIDQVERIYRGEKG</sequence>
<evidence type="ECO:0000259" key="1">
    <source>
        <dbReference type="Pfam" id="PF13579"/>
    </source>
</evidence>
<feature type="domain" description="Glycosyltransferase subfamily 4-like N-terminal" evidence="1">
    <location>
        <begin position="24"/>
        <end position="168"/>
    </location>
</feature>
<name>A0A1F6GNK4_9PROT</name>
<protein>
    <recommendedName>
        <fullName evidence="1">Glycosyltransferase subfamily 4-like N-terminal domain-containing protein</fullName>
    </recommendedName>
</protein>